<evidence type="ECO:0000313" key="4">
    <source>
        <dbReference type="Proteomes" id="UP000789375"/>
    </source>
</evidence>
<name>A0A9N8V3I5_FUNMO</name>
<sequence length="360" mass="42617">MNRIANTFTWEIGSFQEYVRNISHGNSIYSQKFWIPKFPLEKYQNENESKNPSLWQLRLFPNGDNSIESINHISLFLKAIQTPYEKLNEVNGRNQKYIVIIGRTLINENKKILIKNTSISTNYFVFNNISSGWGHRRFVELNSIFPDGNKTQDVDLFVQITFFNDNYEITKEEGLLDINKPMEYFENESFSDIEFTFECGSRIRAHRVILAFNSEYFKNMLNGGWKEQDMDVIPIKETSYETFRAILYFVYTGKLLNLDNFETLCELFKRSDMMLLGNLKKLVVKKMIEFINEENWDVFLFLGSKDYILKVTGLEYAAYHWEMAKKSEGMLRLYANYDINEMEELILFVNKRKEIVDLGF</sequence>
<reference evidence="3" key="1">
    <citation type="submission" date="2021-06" db="EMBL/GenBank/DDBJ databases">
        <authorList>
            <person name="Kallberg Y."/>
            <person name="Tangrot J."/>
            <person name="Rosling A."/>
        </authorList>
    </citation>
    <scope>NUCLEOTIDE SEQUENCE</scope>
    <source>
        <strain evidence="3">87-6 pot B 2015</strain>
    </source>
</reference>
<gene>
    <name evidence="3" type="ORF">FMOSSE_LOCUS442</name>
</gene>
<keyword evidence="4" id="KW-1185">Reference proteome</keyword>
<dbReference type="PANTHER" id="PTHR24413">
    <property type="entry name" value="SPECKLE-TYPE POZ PROTEIN"/>
    <property type="match status" value="1"/>
</dbReference>
<dbReference type="Gene3D" id="2.60.210.10">
    <property type="entry name" value="Apoptosis, Tumor Necrosis Factor Receptor Associated Protein 2, Chain A"/>
    <property type="match status" value="1"/>
</dbReference>
<evidence type="ECO:0000259" key="2">
    <source>
        <dbReference type="PROSITE" id="PS50144"/>
    </source>
</evidence>
<dbReference type="InterPro" id="IPR011333">
    <property type="entry name" value="SKP1/BTB/POZ_sf"/>
</dbReference>
<dbReference type="CDD" id="cd00121">
    <property type="entry name" value="MATH"/>
    <property type="match status" value="1"/>
</dbReference>
<dbReference type="SUPFAM" id="SSF49599">
    <property type="entry name" value="TRAF domain-like"/>
    <property type="match status" value="1"/>
</dbReference>
<dbReference type="Pfam" id="PF00651">
    <property type="entry name" value="BTB"/>
    <property type="match status" value="1"/>
</dbReference>
<dbReference type="SUPFAM" id="SSF54695">
    <property type="entry name" value="POZ domain"/>
    <property type="match status" value="1"/>
</dbReference>
<dbReference type="EMBL" id="CAJVPP010000041">
    <property type="protein sequence ID" value="CAG8436818.1"/>
    <property type="molecule type" value="Genomic_DNA"/>
</dbReference>
<dbReference type="PROSITE" id="PS50097">
    <property type="entry name" value="BTB"/>
    <property type="match status" value="1"/>
</dbReference>
<feature type="domain" description="BTB" evidence="1">
    <location>
        <begin position="191"/>
        <end position="255"/>
    </location>
</feature>
<dbReference type="Pfam" id="PF22486">
    <property type="entry name" value="MATH_2"/>
    <property type="match status" value="1"/>
</dbReference>
<evidence type="ECO:0000313" key="3">
    <source>
        <dbReference type="EMBL" id="CAG8436818.1"/>
    </source>
</evidence>
<proteinExistence type="predicted"/>
<dbReference type="Gene3D" id="3.30.710.10">
    <property type="entry name" value="Potassium Channel Kv1.1, Chain A"/>
    <property type="match status" value="1"/>
</dbReference>
<protein>
    <submittedName>
        <fullName evidence="3">10399_t:CDS:1</fullName>
    </submittedName>
</protein>
<feature type="domain" description="MATH" evidence="2">
    <location>
        <begin position="5"/>
        <end position="162"/>
    </location>
</feature>
<dbReference type="Proteomes" id="UP000789375">
    <property type="component" value="Unassembled WGS sequence"/>
</dbReference>
<dbReference type="PROSITE" id="PS50144">
    <property type="entry name" value="MATH"/>
    <property type="match status" value="1"/>
</dbReference>
<dbReference type="InterPro" id="IPR000210">
    <property type="entry name" value="BTB/POZ_dom"/>
</dbReference>
<dbReference type="InterPro" id="IPR002083">
    <property type="entry name" value="MATH/TRAF_dom"/>
</dbReference>
<dbReference type="InterPro" id="IPR008974">
    <property type="entry name" value="TRAF-like"/>
</dbReference>
<accession>A0A9N8V3I5</accession>
<dbReference type="AlphaFoldDB" id="A0A9N8V3I5"/>
<evidence type="ECO:0000259" key="1">
    <source>
        <dbReference type="PROSITE" id="PS50097"/>
    </source>
</evidence>
<comment type="caution">
    <text evidence="3">The sequence shown here is derived from an EMBL/GenBank/DDBJ whole genome shotgun (WGS) entry which is preliminary data.</text>
</comment>
<dbReference type="GO" id="GO:0030163">
    <property type="term" value="P:protein catabolic process"/>
    <property type="evidence" value="ECO:0007669"/>
    <property type="project" value="UniProtKB-ARBA"/>
</dbReference>
<dbReference type="CDD" id="cd18186">
    <property type="entry name" value="BTB_POZ_ZBTB_KLHL-like"/>
    <property type="match status" value="1"/>
</dbReference>
<dbReference type="SMART" id="SM00225">
    <property type="entry name" value="BTB"/>
    <property type="match status" value="1"/>
</dbReference>
<organism evidence="3 4">
    <name type="scientific">Funneliformis mosseae</name>
    <name type="common">Endomycorrhizal fungus</name>
    <name type="synonym">Glomus mosseae</name>
    <dbReference type="NCBI Taxonomy" id="27381"/>
    <lineage>
        <taxon>Eukaryota</taxon>
        <taxon>Fungi</taxon>
        <taxon>Fungi incertae sedis</taxon>
        <taxon>Mucoromycota</taxon>
        <taxon>Glomeromycotina</taxon>
        <taxon>Glomeromycetes</taxon>
        <taxon>Glomerales</taxon>
        <taxon>Glomeraceae</taxon>
        <taxon>Funneliformis</taxon>
    </lineage>
</organism>